<organism evidence="2 3">
    <name type="scientific">Artemisia annua</name>
    <name type="common">Sweet wormwood</name>
    <dbReference type="NCBI Taxonomy" id="35608"/>
    <lineage>
        <taxon>Eukaryota</taxon>
        <taxon>Viridiplantae</taxon>
        <taxon>Streptophyta</taxon>
        <taxon>Embryophyta</taxon>
        <taxon>Tracheophyta</taxon>
        <taxon>Spermatophyta</taxon>
        <taxon>Magnoliopsida</taxon>
        <taxon>eudicotyledons</taxon>
        <taxon>Gunneridae</taxon>
        <taxon>Pentapetalae</taxon>
        <taxon>asterids</taxon>
        <taxon>campanulids</taxon>
        <taxon>Asterales</taxon>
        <taxon>Asteraceae</taxon>
        <taxon>Asteroideae</taxon>
        <taxon>Anthemideae</taxon>
        <taxon>Artemisiinae</taxon>
        <taxon>Artemisia</taxon>
    </lineage>
</organism>
<reference evidence="2 3" key="1">
    <citation type="journal article" date="2018" name="Mol. Plant">
        <title>The genome of Artemisia annua provides insight into the evolution of Asteraceae family and artemisinin biosynthesis.</title>
        <authorList>
            <person name="Shen Q."/>
            <person name="Zhang L."/>
            <person name="Liao Z."/>
            <person name="Wang S."/>
            <person name="Yan T."/>
            <person name="Shi P."/>
            <person name="Liu M."/>
            <person name="Fu X."/>
            <person name="Pan Q."/>
            <person name="Wang Y."/>
            <person name="Lv Z."/>
            <person name="Lu X."/>
            <person name="Zhang F."/>
            <person name="Jiang W."/>
            <person name="Ma Y."/>
            <person name="Chen M."/>
            <person name="Hao X."/>
            <person name="Li L."/>
            <person name="Tang Y."/>
            <person name="Lv G."/>
            <person name="Zhou Y."/>
            <person name="Sun X."/>
            <person name="Brodelius P.E."/>
            <person name="Rose J.K.C."/>
            <person name="Tang K."/>
        </authorList>
    </citation>
    <scope>NUCLEOTIDE SEQUENCE [LARGE SCALE GENOMIC DNA]</scope>
    <source>
        <strain evidence="3">cv. Huhao1</strain>
        <tissue evidence="2">Leaf</tissue>
    </source>
</reference>
<proteinExistence type="predicted"/>
<comment type="caution">
    <text evidence="2">The sequence shown here is derived from an EMBL/GenBank/DDBJ whole genome shotgun (WGS) entry which is preliminary data.</text>
</comment>
<feature type="compositionally biased region" description="Low complexity" evidence="1">
    <location>
        <begin position="188"/>
        <end position="200"/>
    </location>
</feature>
<protein>
    <submittedName>
        <fullName evidence="2">ATPase, F1/V1/A1 complex, alpha/beta subunit, Zinc knuckle CX2CX4HX4C</fullName>
    </submittedName>
</protein>
<accession>A0A2U1MPE1</accession>
<dbReference type="EMBL" id="PKPP01004711">
    <property type="protein sequence ID" value="PWA63120.1"/>
    <property type="molecule type" value="Genomic_DNA"/>
</dbReference>
<evidence type="ECO:0000256" key="1">
    <source>
        <dbReference type="SAM" id="MobiDB-lite"/>
    </source>
</evidence>
<keyword evidence="3" id="KW-1185">Reference proteome</keyword>
<dbReference type="AlphaFoldDB" id="A0A2U1MPE1"/>
<gene>
    <name evidence="2" type="ORF">CTI12_AA356820</name>
</gene>
<sequence>MGSHDALAGTNLNCTLVEEVKNTYSSPMAVGEKSCDDGGVITKVPVWLRFHRLHAVVYSETGVGLIAERVGRLMRMDEGTSAMCINPWGRNSYARCLIELSAVHDLLDFVEVDIPLPNGKGHYTEYIDIEYEWWPPRCSHCKIFSHEEWMCQALKRQVVLGSDSEHVSAKEKVHVKKAGNKGTKSQQGSSSVDDPSASGSLWEHFNASTSNNKSSVSVLEDSDDEVDEVLEMEGVGFLNDMEDYYDGYDDQVVLPDKLQAICDQFDIRLNTRRR</sequence>
<dbReference type="PANTHER" id="PTHR31286:SF99">
    <property type="entry name" value="DUF4283 DOMAIN-CONTAINING PROTEIN"/>
    <property type="match status" value="1"/>
</dbReference>
<evidence type="ECO:0000313" key="3">
    <source>
        <dbReference type="Proteomes" id="UP000245207"/>
    </source>
</evidence>
<dbReference type="InterPro" id="IPR040256">
    <property type="entry name" value="At4g02000-like"/>
</dbReference>
<feature type="region of interest" description="Disordered" evidence="1">
    <location>
        <begin position="170"/>
        <end position="204"/>
    </location>
</feature>
<evidence type="ECO:0000313" key="2">
    <source>
        <dbReference type="EMBL" id="PWA63120.1"/>
    </source>
</evidence>
<dbReference type="PANTHER" id="PTHR31286">
    <property type="entry name" value="GLYCINE-RICH CELL WALL STRUCTURAL PROTEIN 1.8-LIKE"/>
    <property type="match status" value="1"/>
</dbReference>
<dbReference type="Proteomes" id="UP000245207">
    <property type="component" value="Unassembled WGS sequence"/>
</dbReference>
<name>A0A2U1MPE1_ARTAN</name>
<dbReference type="OrthoDB" id="1112026at2759"/>